<evidence type="ECO:0008006" key="4">
    <source>
        <dbReference type="Google" id="ProtNLM"/>
    </source>
</evidence>
<evidence type="ECO:0000256" key="1">
    <source>
        <dbReference type="SAM" id="MobiDB-lite"/>
    </source>
</evidence>
<proteinExistence type="predicted"/>
<evidence type="ECO:0000313" key="2">
    <source>
        <dbReference type="EMBL" id="KIJ25514.1"/>
    </source>
</evidence>
<dbReference type="AlphaFoldDB" id="A0A0C9TUK6"/>
<protein>
    <recommendedName>
        <fullName evidence="4">HIT domain-containing protein</fullName>
    </recommendedName>
</protein>
<dbReference type="InterPro" id="IPR036265">
    <property type="entry name" value="HIT-like_sf"/>
</dbReference>
<keyword evidence="3" id="KW-1185">Reference proteome</keyword>
<feature type="region of interest" description="Disordered" evidence="1">
    <location>
        <begin position="1"/>
        <end position="20"/>
    </location>
</feature>
<dbReference type="EMBL" id="KN837412">
    <property type="protein sequence ID" value="KIJ25514.1"/>
    <property type="molecule type" value="Genomic_DNA"/>
</dbReference>
<gene>
    <name evidence="2" type="ORF">M422DRAFT_273551</name>
</gene>
<dbReference type="Gene3D" id="3.30.428.10">
    <property type="entry name" value="HIT-like"/>
    <property type="match status" value="1"/>
</dbReference>
<dbReference type="HOGENOM" id="CLU_912671_0_0_1"/>
<evidence type="ECO:0000313" key="3">
    <source>
        <dbReference type="Proteomes" id="UP000054279"/>
    </source>
</evidence>
<accession>A0A0C9TUK6</accession>
<organism evidence="2 3">
    <name type="scientific">Sphaerobolus stellatus (strain SS14)</name>
    <dbReference type="NCBI Taxonomy" id="990650"/>
    <lineage>
        <taxon>Eukaryota</taxon>
        <taxon>Fungi</taxon>
        <taxon>Dikarya</taxon>
        <taxon>Basidiomycota</taxon>
        <taxon>Agaricomycotina</taxon>
        <taxon>Agaricomycetes</taxon>
        <taxon>Phallomycetidae</taxon>
        <taxon>Geastrales</taxon>
        <taxon>Sphaerobolaceae</taxon>
        <taxon>Sphaerobolus</taxon>
    </lineage>
</organism>
<name>A0A0C9TUK6_SPHS4</name>
<sequence>MTDSLTTRADKDTPSMSKSMEDPAFTNFKLLFTKRLEAFRNDSDASAELEAYAQRDNTYEYRILKGLVPQNLIGKLMPGEHAIWQKSDTFFTDFTDNHPDQVLSDTHENLLIIGNSASHDIRQYLAKWELDGKDRTPSAGMSYMHILIIPKRRVYNAVTLEDTTLIQEMVSSFHEFWRSPESIEIIIRWMKTAVEKRTTILRQSLEIHSPHLLDEFEAVMDEVSASTEEFEAELRHCHGSVLPNDDLLFFGFHPAPDASIAHLHMHVLLAPARFRKFSTDAHDWKTVPAQAIIEVFEEYTSRKLS</sequence>
<dbReference type="OrthoDB" id="1915375at2759"/>
<dbReference type="Proteomes" id="UP000054279">
    <property type="component" value="Unassembled WGS sequence"/>
</dbReference>
<reference evidence="2 3" key="1">
    <citation type="submission" date="2014-06" db="EMBL/GenBank/DDBJ databases">
        <title>Evolutionary Origins and Diversification of the Mycorrhizal Mutualists.</title>
        <authorList>
            <consortium name="DOE Joint Genome Institute"/>
            <consortium name="Mycorrhizal Genomics Consortium"/>
            <person name="Kohler A."/>
            <person name="Kuo A."/>
            <person name="Nagy L.G."/>
            <person name="Floudas D."/>
            <person name="Copeland A."/>
            <person name="Barry K.W."/>
            <person name="Cichocki N."/>
            <person name="Veneault-Fourrey C."/>
            <person name="LaButti K."/>
            <person name="Lindquist E.A."/>
            <person name="Lipzen A."/>
            <person name="Lundell T."/>
            <person name="Morin E."/>
            <person name="Murat C."/>
            <person name="Riley R."/>
            <person name="Ohm R."/>
            <person name="Sun H."/>
            <person name="Tunlid A."/>
            <person name="Henrissat B."/>
            <person name="Grigoriev I.V."/>
            <person name="Hibbett D.S."/>
            <person name="Martin F."/>
        </authorList>
    </citation>
    <scope>NUCLEOTIDE SEQUENCE [LARGE SCALE GENOMIC DNA]</scope>
    <source>
        <strain evidence="2 3">SS14</strain>
    </source>
</reference>